<dbReference type="InterPro" id="IPR036390">
    <property type="entry name" value="WH_DNA-bd_sf"/>
</dbReference>
<feature type="domain" description="O-methyltransferase C-terminal" evidence="4">
    <location>
        <begin position="157"/>
        <end position="380"/>
    </location>
</feature>
<dbReference type="InterPro" id="IPR016461">
    <property type="entry name" value="COMT-like"/>
</dbReference>
<reference evidence="5" key="1">
    <citation type="journal article" date="2020" name="Stud. Mycol.">
        <title>101 Dothideomycetes genomes: a test case for predicting lifestyles and emergence of pathogens.</title>
        <authorList>
            <person name="Haridas S."/>
            <person name="Albert R."/>
            <person name="Binder M."/>
            <person name="Bloem J."/>
            <person name="Labutti K."/>
            <person name="Salamov A."/>
            <person name="Andreopoulos B."/>
            <person name="Baker S."/>
            <person name="Barry K."/>
            <person name="Bills G."/>
            <person name="Bluhm B."/>
            <person name="Cannon C."/>
            <person name="Castanera R."/>
            <person name="Culley D."/>
            <person name="Daum C."/>
            <person name="Ezra D."/>
            <person name="Gonzalez J."/>
            <person name="Henrissat B."/>
            <person name="Kuo A."/>
            <person name="Liang C."/>
            <person name="Lipzen A."/>
            <person name="Lutzoni F."/>
            <person name="Magnuson J."/>
            <person name="Mondo S."/>
            <person name="Nolan M."/>
            <person name="Ohm R."/>
            <person name="Pangilinan J."/>
            <person name="Park H.-J."/>
            <person name="Ramirez L."/>
            <person name="Alfaro M."/>
            <person name="Sun H."/>
            <person name="Tritt A."/>
            <person name="Yoshinaga Y."/>
            <person name="Zwiers L.-H."/>
            <person name="Turgeon B."/>
            <person name="Goodwin S."/>
            <person name="Spatafora J."/>
            <person name="Crous P."/>
            <person name="Grigoriev I."/>
        </authorList>
    </citation>
    <scope>NUCLEOTIDE SEQUENCE</scope>
    <source>
        <strain evidence="5">CBS 113818</strain>
    </source>
</reference>
<dbReference type="Proteomes" id="UP000799424">
    <property type="component" value="Unassembled WGS sequence"/>
</dbReference>
<evidence type="ECO:0000313" key="5">
    <source>
        <dbReference type="EMBL" id="KAF2827807.1"/>
    </source>
</evidence>
<dbReference type="SUPFAM" id="SSF53335">
    <property type="entry name" value="S-adenosyl-L-methionine-dependent methyltransferases"/>
    <property type="match status" value="1"/>
</dbReference>
<organism evidence="5 6">
    <name type="scientific">Ophiobolus disseminans</name>
    <dbReference type="NCBI Taxonomy" id="1469910"/>
    <lineage>
        <taxon>Eukaryota</taxon>
        <taxon>Fungi</taxon>
        <taxon>Dikarya</taxon>
        <taxon>Ascomycota</taxon>
        <taxon>Pezizomycotina</taxon>
        <taxon>Dothideomycetes</taxon>
        <taxon>Pleosporomycetidae</taxon>
        <taxon>Pleosporales</taxon>
        <taxon>Pleosporineae</taxon>
        <taxon>Phaeosphaeriaceae</taxon>
        <taxon>Ophiobolus</taxon>
    </lineage>
</organism>
<dbReference type="GO" id="GO:0008171">
    <property type="term" value="F:O-methyltransferase activity"/>
    <property type="evidence" value="ECO:0007669"/>
    <property type="project" value="InterPro"/>
</dbReference>
<accession>A0A6A7A549</accession>
<evidence type="ECO:0000256" key="1">
    <source>
        <dbReference type="ARBA" id="ARBA00022603"/>
    </source>
</evidence>
<keyword evidence="3" id="KW-0949">S-adenosyl-L-methionine</keyword>
<dbReference type="PANTHER" id="PTHR43712:SF12">
    <property type="entry name" value="STERIGMATOCYSTIN 8-O-METHYLTRANSFERASE"/>
    <property type="match status" value="1"/>
</dbReference>
<dbReference type="Gene3D" id="1.10.10.10">
    <property type="entry name" value="Winged helix-like DNA-binding domain superfamily/Winged helix DNA-binding domain"/>
    <property type="match status" value="1"/>
</dbReference>
<evidence type="ECO:0000256" key="2">
    <source>
        <dbReference type="ARBA" id="ARBA00022679"/>
    </source>
</evidence>
<dbReference type="PROSITE" id="PS51683">
    <property type="entry name" value="SAM_OMT_II"/>
    <property type="match status" value="1"/>
</dbReference>
<name>A0A6A7A549_9PLEO</name>
<evidence type="ECO:0000256" key="3">
    <source>
        <dbReference type="ARBA" id="ARBA00022691"/>
    </source>
</evidence>
<evidence type="ECO:0000313" key="6">
    <source>
        <dbReference type="Proteomes" id="UP000799424"/>
    </source>
</evidence>
<dbReference type="GO" id="GO:0032259">
    <property type="term" value="P:methylation"/>
    <property type="evidence" value="ECO:0007669"/>
    <property type="project" value="UniProtKB-KW"/>
</dbReference>
<dbReference type="Pfam" id="PF00891">
    <property type="entry name" value="Methyltransf_2"/>
    <property type="match status" value="1"/>
</dbReference>
<dbReference type="Gene3D" id="3.40.50.150">
    <property type="entry name" value="Vaccinia Virus protein VP39"/>
    <property type="match status" value="1"/>
</dbReference>
<dbReference type="EMBL" id="MU006223">
    <property type="protein sequence ID" value="KAF2827807.1"/>
    <property type="molecule type" value="Genomic_DNA"/>
</dbReference>
<dbReference type="PANTHER" id="PTHR43712">
    <property type="entry name" value="PUTATIVE (AFU_ORTHOLOGUE AFUA_4G14580)-RELATED"/>
    <property type="match status" value="1"/>
</dbReference>
<dbReference type="AlphaFoldDB" id="A0A6A7A549"/>
<keyword evidence="1 5" id="KW-0489">Methyltransferase</keyword>
<gene>
    <name evidence="5" type="ORF">CC86DRAFT_393066</name>
</gene>
<keyword evidence="2 5" id="KW-0808">Transferase</keyword>
<keyword evidence="6" id="KW-1185">Reference proteome</keyword>
<dbReference type="InterPro" id="IPR001077">
    <property type="entry name" value="COMT_C"/>
</dbReference>
<dbReference type="InterPro" id="IPR036388">
    <property type="entry name" value="WH-like_DNA-bd_sf"/>
</dbReference>
<evidence type="ECO:0000259" key="4">
    <source>
        <dbReference type="Pfam" id="PF00891"/>
    </source>
</evidence>
<dbReference type="OrthoDB" id="2410195at2759"/>
<protein>
    <submittedName>
        <fullName evidence="5">Putative O-methyltransferase</fullName>
    </submittedName>
</protein>
<dbReference type="SUPFAM" id="SSF46785">
    <property type="entry name" value="Winged helix' DNA-binding domain"/>
    <property type="match status" value="1"/>
</dbReference>
<sequence>METACQKNDIAGPSMAVGTETAFWSESWTETAAARSRALGALDTLSTLLHGPHGFIHEFVATSWDHGALYAFLQSSLLAHMASSAKGIPLSSLAEHSQIPEDKLLRILALLRCKNIVHEPEREVFTLTAISEHLMKDNDFRAWVEFQLFETRVASAHLAEALKQKPNDYATGSSGFKQGWGAEMYEWHAVHPDKGSRFLQAMRGVAKSLDPADSLLRKHIRSDDSAFRTKVVEIGGRYGFASVTLVSERPNLSFEVRCDSQNFLNRGEALVNPQCKSRISFTHVESMFEPVSYDDSQSVLVYVVRNVLWNWTDEDVVQLLKALLSPNKSTRILVADGVSPTSTQFPPHVELAYRRRDITTMTMHNVKQRTQEEWRRLFLSAHPGLQIRTDIEASSHVCKGLWELVVPK</sequence>
<proteinExistence type="predicted"/>
<dbReference type="InterPro" id="IPR029063">
    <property type="entry name" value="SAM-dependent_MTases_sf"/>
</dbReference>